<evidence type="ECO:0000313" key="3">
    <source>
        <dbReference type="EMBL" id="MBB5684040.1"/>
    </source>
</evidence>
<dbReference type="EMBL" id="JACIJC010000001">
    <property type="protein sequence ID" value="MBB5684040.1"/>
    <property type="molecule type" value="Genomic_DNA"/>
</dbReference>
<dbReference type="InterPro" id="IPR011105">
    <property type="entry name" value="Cell_wall_hydrolase_SleB"/>
</dbReference>
<dbReference type="Proteomes" id="UP000549617">
    <property type="component" value="Unassembled WGS sequence"/>
</dbReference>
<dbReference type="AlphaFoldDB" id="A0A7W9AE53"/>
<name>A0A7W9AE53_9SPHN</name>
<gene>
    <name evidence="3" type="ORF">FHS49_000031</name>
</gene>
<accession>A0A7W9AE53</accession>
<protein>
    <submittedName>
        <fullName evidence="3">Spore germination cell wall hydrolase CwlJ-like protein</fullName>
    </submittedName>
</protein>
<keyword evidence="1" id="KW-0732">Signal</keyword>
<dbReference type="InterPro" id="IPR042047">
    <property type="entry name" value="SleB_dom1"/>
</dbReference>
<feature type="domain" description="Cell wall hydrolase SleB" evidence="2">
    <location>
        <begin position="132"/>
        <end position="240"/>
    </location>
</feature>
<feature type="chain" id="PRO_5031380733" evidence="1">
    <location>
        <begin position="29"/>
        <end position="336"/>
    </location>
</feature>
<sequence>MSALNAIIRWKKAIVLGALLLGIASGHAGLDAVAERAGQKRAIAPIIAQRYEAQQHFPGSATLYMAEDDAAPAPGVTGTATLPPLPAFATLPSGGDGSVIAAASTVFHGRTALDAARALTCLTAGIYYEAASESDEGQRAVAQVILNRVRHPAFPDSVCGVVYQGSERLSGCQFSFSCDGAMARAPSRAGWARAQRIAAHALAGSVYAPVGLATHYHTFAVRPAWNRSLVMTDAIGAHFFHRWQGYWGTPAAFAQAYSGMEPVPGPKRPVALRAAAIAPDETRPVTIGVTSPAFARIQPEYSTSGEALSGMATGDPDSQIVEKYRDSGTWIGSHSQ</sequence>
<feature type="signal peptide" evidence="1">
    <location>
        <begin position="1"/>
        <end position="28"/>
    </location>
</feature>
<keyword evidence="3" id="KW-0378">Hydrolase</keyword>
<dbReference type="Pfam" id="PF07486">
    <property type="entry name" value="Hydrolase_2"/>
    <property type="match status" value="1"/>
</dbReference>
<evidence type="ECO:0000256" key="1">
    <source>
        <dbReference type="SAM" id="SignalP"/>
    </source>
</evidence>
<organism evidence="3 4">
    <name type="scientific">Sphingobium boeckii</name>
    <dbReference type="NCBI Taxonomy" id="1082345"/>
    <lineage>
        <taxon>Bacteria</taxon>
        <taxon>Pseudomonadati</taxon>
        <taxon>Pseudomonadota</taxon>
        <taxon>Alphaproteobacteria</taxon>
        <taxon>Sphingomonadales</taxon>
        <taxon>Sphingomonadaceae</taxon>
        <taxon>Sphingobium</taxon>
    </lineage>
</organism>
<keyword evidence="4" id="KW-1185">Reference proteome</keyword>
<dbReference type="RefSeq" id="WP_184014256.1">
    <property type="nucleotide sequence ID" value="NZ_JACIJC010000001.1"/>
</dbReference>
<evidence type="ECO:0000259" key="2">
    <source>
        <dbReference type="Pfam" id="PF07486"/>
    </source>
</evidence>
<dbReference type="Gene3D" id="1.10.10.2520">
    <property type="entry name" value="Cell wall hydrolase SleB, domain 1"/>
    <property type="match status" value="1"/>
</dbReference>
<evidence type="ECO:0000313" key="4">
    <source>
        <dbReference type="Proteomes" id="UP000549617"/>
    </source>
</evidence>
<comment type="caution">
    <text evidence="3">The sequence shown here is derived from an EMBL/GenBank/DDBJ whole genome shotgun (WGS) entry which is preliminary data.</text>
</comment>
<proteinExistence type="predicted"/>
<reference evidence="3 4" key="1">
    <citation type="submission" date="2020-08" db="EMBL/GenBank/DDBJ databases">
        <title>Genomic Encyclopedia of Type Strains, Phase IV (KMG-IV): sequencing the most valuable type-strain genomes for metagenomic binning, comparative biology and taxonomic classification.</title>
        <authorList>
            <person name="Goeker M."/>
        </authorList>
    </citation>
    <scope>NUCLEOTIDE SEQUENCE [LARGE SCALE GENOMIC DNA]</scope>
    <source>
        <strain evidence="3 4">DSM 25079</strain>
    </source>
</reference>
<dbReference type="GO" id="GO:0016787">
    <property type="term" value="F:hydrolase activity"/>
    <property type="evidence" value="ECO:0007669"/>
    <property type="project" value="UniProtKB-KW"/>
</dbReference>